<reference evidence="4 5" key="1">
    <citation type="submission" date="2016-04" db="EMBL/GenBank/DDBJ databases">
        <title>Reclassification of Paraburkholderia panaciterrae (Farh et al. 2015) Dobritsa &amp; Samadpour 2016 as a later homotypic synonym of Paraburkholderia ginsengiterrae (Farh et al. 2015) Dobritsa &amp; Samadpour 2016.</title>
        <authorList>
            <person name="Dobritsa A.P."/>
            <person name="Kutumbaka K."/>
            <person name="Samadpour M."/>
        </authorList>
    </citation>
    <scope>NUCLEOTIDE SEQUENCE [LARGE SCALE GENOMIC DNA]</scope>
    <source>
        <strain evidence="2 5">DCY85</strain>
        <strain evidence="3 4">DCY85-1</strain>
    </source>
</reference>
<dbReference type="STRING" id="1462993.A6V36_37070"/>
<evidence type="ECO:0000313" key="5">
    <source>
        <dbReference type="Proteomes" id="UP000078116"/>
    </source>
</evidence>
<dbReference type="Gene3D" id="3.30.1330.40">
    <property type="entry name" value="RutC-like"/>
    <property type="match status" value="1"/>
</dbReference>
<dbReference type="EMBL" id="LXKA01000373">
    <property type="protein sequence ID" value="OAJ52315.1"/>
    <property type="molecule type" value="Genomic_DNA"/>
</dbReference>
<organism evidence="2 5">
    <name type="scientific">Paraburkholderia ginsengiterrae</name>
    <dbReference type="NCBI Taxonomy" id="1462993"/>
    <lineage>
        <taxon>Bacteria</taxon>
        <taxon>Pseudomonadati</taxon>
        <taxon>Pseudomonadota</taxon>
        <taxon>Betaproteobacteria</taxon>
        <taxon>Burkholderiales</taxon>
        <taxon>Burkholderiaceae</taxon>
        <taxon>Paraburkholderia</taxon>
    </lineage>
</organism>
<dbReference type="CDD" id="cd02199">
    <property type="entry name" value="YjgF_YER057c_UK114_like_1"/>
    <property type="match status" value="1"/>
</dbReference>
<dbReference type="EMBL" id="LXJZ01000214">
    <property type="protein sequence ID" value="OAJ53572.1"/>
    <property type="molecule type" value="Genomic_DNA"/>
</dbReference>
<dbReference type="Pfam" id="PF01042">
    <property type="entry name" value="Ribonuc_L-PSP"/>
    <property type="match status" value="1"/>
</dbReference>
<gene>
    <name evidence="3" type="ORF">A6V36_37070</name>
    <name evidence="2" type="ORF">A6V37_36740</name>
</gene>
<keyword evidence="4" id="KW-1185">Reference proteome</keyword>
<evidence type="ECO:0000313" key="4">
    <source>
        <dbReference type="Proteomes" id="UP000077961"/>
    </source>
</evidence>
<dbReference type="Proteomes" id="UP000078116">
    <property type="component" value="Unassembled WGS sequence"/>
</dbReference>
<dbReference type="PANTHER" id="PTHR43760">
    <property type="entry name" value="ENDORIBONUCLEASE-RELATED"/>
    <property type="match status" value="1"/>
</dbReference>
<dbReference type="RefSeq" id="WP_064271392.1">
    <property type="nucleotide sequence ID" value="NZ_LXJZ01000214.1"/>
</dbReference>
<feature type="region of interest" description="Disordered" evidence="1">
    <location>
        <begin position="157"/>
        <end position="176"/>
    </location>
</feature>
<evidence type="ECO:0000256" key="1">
    <source>
        <dbReference type="SAM" id="MobiDB-lite"/>
    </source>
</evidence>
<dbReference type="InterPro" id="IPR035959">
    <property type="entry name" value="RutC-like_sf"/>
</dbReference>
<dbReference type="OrthoDB" id="8587942at2"/>
<evidence type="ECO:0000313" key="2">
    <source>
        <dbReference type="EMBL" id="OAJ52315.1"/>
    </source>
</evidence>
<dbReference type="SUPFAM" id="SSF55298">
    <property type="entry name" value="YjgF-like"/>
    <property type="match status" value="1"/>
</dbReference>
<proteinExistence type="predicted"/>
<dbReference type="Proteomes" id="UP000077961">
    <property type="component" value="Unassembled WGS sequence"/>
</dbReference>
<dbReference type="AlphaFoldDB" id="A0A1A9MWT8"/>
<protein>
    <submittedName>
        <fullName evidence="2">Uncharacterized protein</fullName>
    </submittedName>
</protein>
<comment type="caution">
    <text evidence="2">The sequence shown here is derived from an EMBL/GenBank/DDBJ whole genome shotgun (WGS) entry which is preliminary data.</text>
</comment>
<name>A0A1A9MWT8_9BURK</name>
<dbReference type="PANTHER" id="PTHR43760:SF1">
    <property type="entry name" value="ENDORIBONUCLEASE L-PSP_CHORISMATE MUTASE-LIKE DOMAIN-CONTAINING PROTEIN"/>
    <property type="match status" value="1"/>
</dbReference>
<sequence>MTIDLAGRLAQLGMTLPHPPLPRGAYEGTVIHEGIAYLSGQISRVGDEVITGPVAHDTPPDVVQRAARACVTRALNVLAATLPATSVIERVLFLRGFVNAGPGFVNHSQVMDEVSSLLHEVFGESGRHARSALGVAGLPGGGLLEIELTVALKHEPAPACGPDPQKLAGRRGSTGP</sequence>
<accession>A0A1A9MWT8</accession>
<dbReference type="InterPro" id="IPR013813">
    <property type="entry name" value="Endoribo_LPSP/chorism_mut-like"/>
</dbReference>
<evidence type="ECO:0000313" key="3">
    <source>
        <dbReference type="EMBL" id="OAJ53572.1"/>
    </source>
</evidence>
<dbReference type="InterPro" id="IPR006175">
    <property type="entry name" value="YjgF/YER057c/UK114"/>
</dbReference>